<dbReference type="EMBL" id="FP929041">
    <property type="protein sequence ID" value="CBK89117.1"/>
    <property type="molecule type" value="Genomic_DNA"/>
</dbReference>
<dbReference type="STRING" id="717960.EC1_18750"/>
<organism evidence="2 3">
    <name type="scientific">Faecalitalea cylindroides T2-87</name>
    <dbReference type="NCBI Taxonomy" id="717960"/>
    <lineage>
        <taxon>Bacteria</taxon>
        <taxon>Bacillati</taxon>
        <taxon>Bacillota</taxon>
        <taxon>Erysipelotrichia</taxon>
        <taxon>Erysipelotrichales</taxon>
        <taxon>Erysipelotrichaceae</taxon>
        <taxon>Faecalitalea</taxon>
    </lineage>
</organism>
<proteinExistence type="predicted"/>
<dbReference type="Proteomes" id="UP000008801">
    <property type="component" value="Chromosome"/>
</dbReference>
<sequence>MLKKLKRKFILITMTFIALILVCVITLLCLASYQRTKNDINNSLNFALYKYDDHPTLELDYSTKYLQNDNDPLQT</sequence>
<evidence type="ECO:0000256" key="1">
    <source>
        <dbReference type="SAM" id="Phobius"/>
    </source>
</evidence>
<keyword evidence="1" id="KW-0472">Membrane</keyword>
<feature type="transmembrane region" description="Helical" evidence="1">
    <location>
        <begin position="9"/>
        <end position="33"/>
    </location>
</feature>
<reference evidence="2 3" key="1">
    <citation type="submission" date="2010-03" db="EMBL/GenBank/DDBJ databases">
        <title>The genome sequence of Eubacterium cylindroides T2-87.</title>
        <authorList>
            <consortium name="metaHIT consortium -- http://www.metahit.eu/"/>
            <person name="Pajon A."/>
            <person name="Turner K."/>
            <person name="Parkhill J."/>
            <person name="Duncan S."/>
            <person name="Flint H."/>
        </authorList>
    </citation>
    <scope>NUCLEOTIDE SEQUENCE [LARGE SCALE GENOMIC DNA]</scope>
    <source>
        <strain evidence="2 3">T2-87</strain>
    </source>
</reference>
<evidence type="ECO:0000313" key="2">
    <source>
        <dbReference type="EMBL" id="CBK89117.1"/>
    </source>
</evidence>
<name>D4JFZ5_9FIRM</name>
<dbReference type="AlphaFoldDB" id="D4JFZ5"/>
<keyword evidence="1" id="KW-0812">Transmembrane</keyword>
<dbReference type="HOGENOM" id="CLU_2665668_0_0_9"/>
<protein>
    <submittedName>
        <fullName evidence="2">Uncharacterized protein</fullName>
    </submittedName>
</protein>
<gene>
    <name evidence="2" type="ORF">EC1_18750</name>
</gene>
<accession>D4JFZ5</accession>
<reference evidence="2 3" key="2">
    <citation type="submission" date="2010-03" db="EMBL/GenBank/DDBJ databases">
        <authorList>
            <person name="Pajon A."/>
        </authorList>
    </citation>
    <scope>NUCLEOTIDE SEQUENCE [LARGE SCALE GENOMIC DNA]</scope>
    <source>
        <strain evidence="2 3">T2-87</strain>
    </source>
</reference>
<keyword evidence="1" id="KW-1133">Transmembrane helix</keyword>
<dbReference type="KEGG" id="euc:EC1_18750"/>
<evidence type="ECO:0000313" key="3">
    <source>
        <dbReference type="Proteomes" id="UP000008801"/>
    </source>
</evidence>